<dbReference type="InterPro" id="IPR001179">
    <property type="entry name" value="PPIase_FKBP_dom"/>
</dbReference>
<dbReference type="InterPro" id="IPR044609">
    <property type="entry name" value="FKBP2/11"/>
</dbReference>
<comment type="catalytic activity">
    <reaction evidence="1 4 5">
        <text>[protein]-peptidylproline (omega=180) = [protein]-peptidylproline (omega=0)</text>
        <dbReference type="Rhea" id="RHEA:16237"/>
        <dbReference type="Rhea" id="RHEA-COMP:10747"/>
        <dbReference type="Rhea" id="RHEA-COMP:10748"/>
        <dbReference type="ChEBI" id="CHEBI:83833"/>
        <dbReference type="ChEBI" id="CHEBI:83834"/>
        <dbReference type="EC" id="5.2.1.8"/>
    </reaction>
</comment>
<evidence type="ECO:0000256" key="6">
    <source>
        <dbReference type="SAM" id="MobiDB-lite"/>
    </source>
</evidence>
<dbReference type="SUPFAM" id="SSF54534">
    <property type="entry name" value="FKBP-like"/>
    <property type="match status" value="1"/>
</dbReference>
<dbReference type="AlphaFoldDB" id="U5W1Y6"/>
<feature type="compositionally biased region" description="Low complexity" evidence="6">
    <location>
        <begin position="46"/>
        <end position="55"/>
    </location>
</feature>
<name>U5W1Y6_9ACTN</name>
<dbReference type="GO" id="GO:0003755">
    <property type="term" value="F:peptidyl-prolyl cis-trans isomerase activity"/>
    <property type="evidence" value="ECO:0007669"/>
    <property type="project" value="UniProtKB-UniRule"/>
</dbReference>
<evidence type="ECO:0000313" key="10">
    <source>
        <dbReference type="Proteomes" id="UP000017746"/>
    </source>
</evidence>
<accession>U5W1Y6</accession>
<comment type="similarity">
    <text evidence="5">Belongs to the FKBP-type PPIase family.</text>
</comment>
<dbReference type="PANTHER" id="PTHR45779:SF7">
    <property type="entry name" value="PEPTIDYLPROLYL ISOMERASE"/>
    <property type="match status" value="1"/>
</dbReference>
<dbReference type="InterPro" id="IPR046357">
    <property type="entry name" value="PPIase_dom_sf"/>
</dbReference>
<evidence type="ECO:0000256" key="3">
    <source>
        <dbReference type="ARBA" id="ARBA00023235"/>
    </source>
</evidence>
<keyword evidence="2 4" id="KW-0697">Rotamase</keyword>
<evidence type="ECO:0000256" key="1">
    <source>
        <dbReference type="ARBA" id="ARBA00000971"/>
    </source>
</evidence>
<keyword evidence="3 4" id="KW-0413">Isomerase</keyword>
<feature type="domain" description="PPIase FKBP-type" evidence="8">
    <location>
        <begin position="115"/>
        <end position="202"/>
    </location>
</feature>
<evidence type="ECO:0000259" key="8">
    <source>
        <dbReference type="PROSITE" id="PS50059"/>
    </source>
</evidence>
<dbReference type="PATRIC" id="fig|1246995.3.peg.5036"/>
<proteinExistence type="inferred from homology"/>
<dbReference type="OrthoDB" id="25996at2"/>
<dbReference type="STRING" id="1246995.AFR_24860"/>
<evidence type="ECO:0000256" key="4">
    <source>
        <dbReference type="PROSITE-ProRule" id="PRU00277"/>
    </source>
</evidence>
<organism evidence="9 10">
    <name type="scientific">Actinoplanes friuliensis DSM 7358</name>
    <dbReference type="NCBI Taxonomy" id="1246995"/>
    <lineage>
        <taxon>Bacteria</taxon>
        <taxon>Bacillati</taxon>
        <taxon>Actinomycetota</taxon>
        <taxon>Actinomycetes</taxon>
        <taxon>Micromonosporales</taxon>
        <taxon>Micromonosporaceae</taxon>
        <taxon>Actinoplanes</taxon>
    </lineage>
</organism>
<evidence type="ECO:0000256" key="7">
    <source>
        <dbReference type="SAM" id="Phobius"/>
    </source>
</evidence>
<keyword evidence="7" id="KW-0472">Membrane</keyword>
<feature type="transmembrane region" description="Helical" evidence="7">
    <location>
        <begin position="15"/>
        <end position="36"/>
    </location>
</feature>
<reference evidence="9 10" key="1">
    <citation type="journal article" date="2014" name="J. Biotechnol.">
        <title>Complete genome sequence of the actinobacterium Actinoplanes friuliensis HAG 010964, producer of the lipopeptide antibiotic friulimycin.</title>
        <authorList>
            <person name="Ruckert C."/>
            <person name="Szczepanowski R."/>
            <person name="Albersmeier A."/>
            <person name="Goesmann A."/>
            <person name="Fischer N."/>
            <person name="Steinkamper A."/>
            <person name="Puhler A."/>
            <person name="Biener R."/>
            <person name="Schwartz D."/>
            <person name="Kalinowski J."/>
        </authorList>
    </citation>
    <scope>NUCLEOTIDE SEQUENCE [LARGE SCALE GENOMIC DNA]</scope>
    <source>
        <strain evidence="9 10">DSM 7358</strain>
    </source>
</reference>
<dbReference type="KEGG" id="afs:AFR_24860"/>
<dbReference type="EC" id="5.2.1.8" evidence="5"/>
<dbReference type="PROSITE" id="PS50059">
    <property type="entry name" value="FKBP_PPIASE"/>
    <property type="match status" value="1"/>
</dbReference>
<feature type="region of interest" description="Disordered" evidence="6">
    <location>
        <begin position="43"/>
        <end position="79"/>
    </location>
</feature>
<evidence type="ECO:0000256" key="5">
    <source>
        <dbReference type="RuleBase" id="RU003915"/>
    </source>
</evidence>
<dbReference type="HOGENOM" id="CLU_013615_2_0_11"/>
<feature type="compositionally biased region" description="Pro residues" evidence="6">
    <location>
        <begin position="56"/>
        <end position="74"/>
    </location>
</feature>
<dbReference type="Proteomes" id="UP000017746">
    <property type="component" value="Chromosome"/>
</dbReference>
<keyword evidence="7" id="KW-0812">Transmembrane</keyword>
<protein>
    <recommendedName>
        <fullName evidence="5">Peptidyl-prolyl cis-trans isomerase</fullName>
        <ecNumber evidence="5">5.2.1.8</ecNumber>
    </recommendedName>
</protein>
<dbReference type="EMBL" id="CP006272">
    <property type="protein sequence ID" value="AGZ43238.1"/>
    <property type="molecule type" value="Genomic_DNA"/>
</dbReference>
<keyword evidence="7" id="KW-1133">Transmembrane helix</keyword>
<gene>
    <name evidence="9" type="ORF">AFR_24860</name>
</gene>
<evidence type="ECO:0000256" key="2">
    <source>
        <dbReference type="ARBA" id="ARBA00023110"/>
    </source>
</evidence>
<dbReference type="RefSeq" id="WP_023363828.1">
    <property type="nucleotide sequence ID" value="NC_022657.1"/>
</dbReference>
<dbReference type="Pfam" id="PF00254">
    <property type="entry name" value="FKBP_C"/>
    <property type="match status" value="1"/>
</dbReference>
<sequence length="202" mass="20384">MSVQDKTGTSRRGQALTGAFAGVAVIAVLVAVYIGIQVSDDDETTPAAAPAASAPAQPPAEAPAEPAPSQPAPAAPAQVDPALQKPPVIKAGKGAVKELLVTPVVAGKGPKVQAGQTITANYVGVTYKDGKEFDSSWKTGQPVQFPVGAGQLIEGWDKGLVGVPVGSRVQLDIPAAMAYGEQAQGGRPSGDLRFVVDVLAAQ</sequence>
<dbReference type="Gene3D" id="3.10.50.40">
    <property type="match status" value="1"/>
</dbReference>
<dbReference type="PANTHER" id="PTHR45779">
    <property type="entry name" value="PEPTIDYLPROLYL ISOMERASE"/>
    <property type="match status" value="1"/>
</dbReference>
<dbReference type="eggNOG" id="COG0545">
    <property type="taxonomic scope" value="Bacteria"/>
</dbReference>
<evidence type="ECO:0000313" key="9">
    <source>
        <dbReference type="EMBL" id="AGZ43238.1"/>
    </source>
</evidence>
<keyword evidence="10" id="KW-1185">Reference proteome</keyword>